<name>A0AAV2VM53_9VIBR</name>
<dbReference type="PANTHER" id="PTHR35093:SF3">
    <property type="entry name" value="LONG-CHAIN FATTY ACID TRANSPORT PROTEIN"/>
    <property type="match status" value="1"/>
</dbReference>
<evidence type="ECO:0000256" key="2">
    <source>
        <dbReference type="ARBA" id="ARBA00008163"/>
    </source>
</evidence>
<proteinExistence type="inferred from homology"/>
<reference evidence="9 10" key="1">
    <citation type="journal article" date="2013" name="ISME J.">
        <title>Comparative genomics of pathogenic lineages of Vibrio nigripulchritudo identifies virulence-associated traits.</title>
        <authorList>
            <person name="Goudenege D."/>
            <person name="Labreuche Y."/>
            <person name="Krin E."/>
            <person name="Ansquer D."/>
            <person name="Mangenot S."/>
            <person name="Calteau A."/>
            <person name="Medigue C."/>
            <person name="Mazel D."/>
            <person name="Polz M.F."/>
            <person name="Le Roux F."/>
        </authorList>
    </citation>
    <scope>NUCLEOTIDE SEQUENCE [LARGE SCALE GENOMIC DNA]</scope>
    <source>
        <strain evidence="9 10">SOn1</strain>
    </source>
</reference>
<protein>
    <submittedName>
        <fullName evidence="9">Toluene_X, Outer membrane protein transport protein or FadL, Long-chain fatty acid transport protein</fullName>
    </submittedName>
</protein>
<comment type="caution">
    <text evidence="9">The sequence shown here is derived from an EMBL/GenBank/DDBJ whole genome shotgun (WGS) entry which is preliminary data.</text>
</comment>
<keyword evidence="4" id="KW-0812">Transmembrane</keyword>
<evidence type="ECO:0000313" key="10">
    <source>
        <dbReference type="Proteomes" id="UP000018211"/>
    </source>
</evidence>
<dbReference type="InterPro" id="IPR005017">
    <property type="entry name" value="OMPP1/FadL/TodX"/>
</dbReference>
<evidence type="ECO:0000256" key="4">
    <source>
        <dbReference type="ARBA" id="ARBA00022692"/>
    </source>
</evidence>
<dbReference type="Pfam" id="PF03349">
    <property type="entry name" value="Toluene_X"/>
    <property type="match status" value="1"/>
</dbReference>
<dbReference type="EMBL" id="CAOF01000064">
    <property type="protein sequence ID" value="CCO45791.1"/>
    <property type="molecule type" value="Genomic_DNA"/>
</dbReference>
<organism evidence="9 10">
    <name type="scientific">Vibrio nigripulchritudo SOn1</name>
    <dbReference type="NCBI Taxonomy" id="1238450"/>
    <lineage>
        <taxon>Bacteria</taxon>
        <taxon>Pseudomonadati</taxon>
        <taxon>Pseudomonadota</taxon>
        <taxon>Gammaproteobacteria</taxon>
        <taxon>Vibrionales</taxon>
        <taxon>Vibrionaceae</taxon>
        <taxon>Vibrio</taxon>
    </lineage>
</organism>
<evidence type="ECO:0000256" key="6">
    <source>
        <dbReference type="ARBA" id="ARBA00023136"/>
    </source>
</evidence>
<keyword evidence="6" id="KW-0472">Membrane</keyword>
<evidence type="ECO:0000256" key="8">
    <source>
        <dbReference type="SAM" id="SignalP"/>
    </source>
</evidence>
<evidence type="ECO:0000256" key="3">
    <source>
        <dbReference type="ARBA" id="ARBA00022452"/>
    </source>
</evidence>
<sequence length="433" mass="47296">MAFPTHTSKKSYPRGPRMKIKHCSLLTISILFACNVNAAGFQVAEHSASGLGRAFSGEAAVADNASVLARNPAAMTLFDTAQFSGALSIIDPEVDVNDVTNNQYSKDVAPMQFVPASYYISPINDKWAWGVGLFTTYGVGTDYPDSIAAGDMAGNTSLASVNLNPNIAYRVNDNFSVGAGVNLVYAIAELDRHKGSLYPFIGGSPSDKLVSMEGNTFAFGWNIGALYEINENHRFGFGYRSSVNLDFDDGKFTDHGGTRVSDSSKNPVKGQLKIELPDIVELSGFHQLNSQWAVHYSWQRTMWNKFKELRATSPDCDLNDGVCFLKKEDYSDNNRYSVGATYSLDSQWTLRAGLAFDEQAGKTTLSIPDSDRTWYSTGVTYAYSKNLTFDAGFALVKSKSGSFKEKNAGDQELTFESSGSAYITALQVNYAFN</sequence>
<accession>A0AAV2VM53</accession>
<dbReference type="AlphaFoldDB" id="A0AAV2VM53"/>
<dbReference type="PANTHER" id="PTHR35093">
    <property type="entry name" value="OUTER MEMBRANE PROTEIN NMB0088-RELATED"/>
    <property type="match status" value="1"/>
</dbReference>
<keyword evidence="5 8" id="KW-0732">Signal</keyword>
<comment type="subcellular location">
    <subcellularLocation>
        <location evidence="1">Cell outer membrane</location>
        <topology evidence="1">Multi-pass membrane protein</topology>
    </subcellularLocation>
</comment>
<dbReference type="GO" id="GO:0009279">
    <property type="term" value="C:cell outer membrane"/>
    <property type="evidence" value="ECO:0007669"/>
    <property type="project" value="UniProtKB-SubCell"/>
</dbReference>
<keyword evidence="3" id="KW-1134">Transmembrane beta strand</keyword>
<evidence type="ECO:0000256" key="5">
    <source>
        <dbReference type="ARBA" id="ARBA00022729"/>
    </source>
</evidence>
<evidence type="ECO:0000256" key="7">
    <source>
        <dbReference type="ARBA" id="ARBA00023237"/>
    </source>
</evidence>
<comment type="similarity">
    <text evidence="2">Belongs to the OmpP1/FadL family.</text>
</comment>
<feature type="chain" id="PRO_5043438824" evidence="8">
    <location>
        <begin position="39"/>
        <end position="433"/>
    </location>
</feature>
<feature type="signal peptide" evidence="8">
    <location>
        <begin position="1"/>
        <end position="38"/>
    </location>
</feature>
<dbReference type="GO" id="GO:0015483">
    <property type="term" value="F:long-chain fatty acid transporting porin activity"/>
    <property type="evidence" value="ECO:0007669"/>
    <property type="project" value="TreeGrafter"/>
</dbReference>
<dbReference type="Gene3D" id="2.40.160.60">
    <property type="entry name" value="Outer membrane protein transport protein (OMPP1/FadL/TodX)"/>
    <property type="match status" value="1"/>
</dbReference>
<dbReference type="Proteomes" id="UP000018211">
    <property type="component" value="Unassembled WGS sequence"/>
</dbReference>
<dbReference type="SUPFAM" id="SSF56935">
    <property type="entry name" value="Porins"/>
    <property type="match status" value="1"/>
</dbReference>
<gene>
    <name evidence="9" type="ORF">VIBNISOn1_1560052</name>
</gene>
<evidence type="ECO:0000313" key="9">
    <source>
        <dbReference type="EMBL" id="CCO45791.1"/>
    </source>
</evidence>
<keyword evidence="7" id="KW-0998">Cell outer membrane</keyword>
<evidence type="ECO:0000256" key="1">
    <source>
        <dbReference type="ARBA" id="ARBA00004571"/>
    </source>
</evidence>